<proteinExistence type="inferred from homology"/>
<feature type="compositionally biased region" description="Basic and acidic residues" evidence="2">
    <location>
        <begin position="284"/>
        <end position="299"/>
    </location>
</feature>
<dbReference type="PANTHER" id="PTHR13602:SF2">
    <property type="entry name" value="UPF0488 PROTEIN C8ORF33"/>
    <property type="match status" value="1"/>
</dbReference>
<feature type="compositionally biased region" description="Polar residues" evidence="2">
    <location>
        <begin position="430"/>
        <end position="448"/>
    </location>
</feature>
<comment type="similarity">
    <text evidence="1">Belongs to the UPF0488 family.</text>
</comment>
<keyword evidence="4" id="KW-1185">Reference proteome</keyword>
<dbReference type="InterPro" id="IPR029274">
    <property type="entry name" value="DUF4615"/>
</dbReference>
<reference evidence="3" key="2">
    <citation type="submission" date="2025-09" db="UniProtKB">
        <authorList>
            <consortium name="Ensembl"/>
        </authorList>
    </citation>
    <scope>IDENTIFICATION</scope>
</reference>
<feature type="region of interest" description="Disordered" evidence="2">
    <location>
        <begin position="421"/>
        <end position="448"/>
    </location>
</feature>
<evidence type="ECO:0000256" key="1">
    <source>
        <dbReference type="ARBA" id="ARBA00005707"/>
    </source>
</evidence>
<feature type="region of interest" description="Disordered" evidence="2">
    <location>
        <begin position="228"/>
        <end position="315"/>
    </location>
</feature>
<accession>A0A8B9IGK9</accession>
<evidence type="ECO:0000313" key="3">
    <source>
        <dbReference type="Ensembl" id="ENSACDP00005006101.1"/>
    </source>
</evidence>
<dbReference type="AlphaFoldDB" id="A0A8B9IGK9"/>
<evidence type="ECO:0000256" key="2">
    <source>
        <dbReference type="SAM" id="MobiDB-lite"/>
    </source>
</evidence>
<sequence length="461" mass="50795">MLCCSGGFVASGFCICCLPNGARCSALRCVALWHQLSGYTTRLEREARKRVSFFDLLVRPLTQTSGSSFSIHLADTKTGGVEVQQGSGQASDGVAYGKQSDQISEAKPKWSMSSDNSFRFDFTLPETDPEATGSPLEAVPGVGGAEQIQTNVRATEQENWSGALRFVASGHEPKFAFNFAIPDEDCPPVPLVPADQHAEGTADHEVLGNALPTESAEVLQVTALQRPELAQTAGSPPKEDKSHPTLKIPKPESAPGDKTVMEKSTSDGATQKKKKKKKQKPSVSKKETEETEVIRKTKTEANGCQNKDASHQDETLQQSDDQLWKEVDWCVEQLELGLKTQKSTPKQAEEALRAIKTLRNDKAPLVKKRQVMRTLFGDYRKKMEEERCKQLKLMQAAAKSARIMEVKESIRNKNCQVIRKRSGACRKSQDSAGSPSESPGTLNTGSFRFTTSQEEFRFNFF</sequence>
<dbReference type="Ensembl" id="ENSACDT00005007351.1">
    <property type="protein sequence ID" value="ENSACDP00005006101.1"/>
    <property type="gene ID" value="ENSACDG00005004481.1"/>
</dbReference>
<organism evidence="3 4">
    <name type="scientific">Anser cygnoides</name>
    <name type="common">Swan goose</name>
    <dbReference type="NCBI Taxonomy" id="8845"/>
    <lineage>
        <taxon>Eukaryota</taxon>
        <taxon>Metazoa</taxon>
        <taxon>Chordata</taxon>
        <taxon>Craniata</taxon>
        <taxon>Vertebrata</taxon>
        <taxon>Euteleostomi</taxon>
        <taxon>Archelosauria</taxon>
        <taxon>Archosauria</taxon>
        <taxon>Dinosauria</taxon>
        <taxon>Saurischia</taxon>
        <taxon>Theropoda</taxon>
        <taxon>Coelurosauria</taxon>
        <taxon>Aves</taxon>
        <taxon>Neognathae</taxon>
        <taxon>Galloanserae</taxon>
        <taxon>Anseriformes</taxon>
        <taxon>Anatidae</taxon>
        <taxon>Anserinae</taxon>
        <taxon>Anser</taxon>
    </lineage>
</organism>
<reference evidence="3" key="1">
    <citation type="submission" date="2025-08" db="UniProtKB">
        <authorList>
            <consortium name="Ensembl"/>
        </authorList>
    </citation>
    <scope>IDENTIFICATION</scope>
</reference>
<evidence type="ECO:0000313" key="4">
    <source>
        <dbReference type="Proteomes" id="UP000694521"/>
    </source>
</evidence>
<name>A0A8B9IGK9_ANSCY</name>
<dbReference type="PANTHER" id="PTHR13602">
    <property type="entry name" value="UPF0488 PROTEIN C8ORF33"/>
    <property type="match status" value="1"/>
</dbReference>
<dbReference type="Proteomes" id="UP000694521">
    <property type="component" value="Unplaced"/>
</dbReference>
<evidence type="ECO:0008006" key="5">
    <source>
        <dbReference type="Google" id="ProtNLM"/>
    </source>
</evidence>
<feature type="compositionally biased region" description="Basic residues" evidence="2">
    <location>
        <begin position="271"/>
        <end position="280"/>
    </location>
</feature>
<dbReference type="Pfam" id="PF15393">
    <property type="entry name" value="DUF4615"/>
    <property type="match status" value="1"/>
</dbReference>
<protein>
    <recommendedName>
        <fullName evidence="5">CH033 protein</fullName>
    </recommendedName>
</protein>